<feature type="transmembrane region" description="Helical" evidence="1">
    <location>
        <begin position="6"/>
        <end position="26"/>
    </location>
</feature>
<keyword evidence="1" id="KW-0812">Transmembrane</keyword>
<keyword evidence="3" id="KW-1185">Reference proteome</keyword>
<dbReference type="EMBL" id="UZAM01007539">
    <property type="protein sequence ID" value="VDO99820.1"/>
    <property type="molecule type" value="Genomic_DNA"/>
</dbReference>
<reference evidence="2 3" key="2">
    <citation type="submission" date="2018-11" db="EMBL/GenBank/DDBJ databases">
        <authorList>
            <consortium name="Pathogen Informatics"/>
        </authorList>
    </citation>
    <scope>NUCLEOTIDE SEQUENCE [LARGE SCALE GENOMIC DNA]</scope>
</reference>
<accession>A0A183IHF3</accession>
<keyword evidence="1" id="KW-1133">Transmembrane helix</keyword>
<gene>
    <name evidence="2" type="ORF">SBAD_LOCUS3048</name>
</gene>
<evidence type="ECO:0000313" key="2">
    <source>
        <dbReference type="EMBL" id="VDO99820.1"/>
    </source>
</evidence>
<evidence type="ECO:0000256" key="1">
    <source>
        <dbReference type="SAM" id="Phobius"/>
    </source>
</evidence>
<dbReference type="AlphaFoldDB" id="A0A183IHF3"/>
<evidence type="ECO:0000313" key="3">
    <source>
        <dbReference type="Proteomes" id="UP000270296"/>
    </source>
</evidence>
<sequence length="82" mass="9348">MRWRWPFGLQLLDVGFVAMTIVHLAYRRCSRSTANRAVGFSKFHRMPHVVRCNAFWTMCFQGRTSPCVGCVSFKCNGAIFGA</sequence>
<keyword evidence="1" id="KW-0472">Membrane</keyword>
<reference evidence="4" key="1">
    <citation type="submission" date="2016-06" db="UniProtKB">
        <authorList>
            <consortium name="WormBaseParasite"/>
        </authorList>
    </citation>
    <scope>IDENTIFICATION</scope>
</reference>
<organism evidence="4">
    <name type="scientific">Soboliphyme baturini</name>
    <dbReference type="NCBI Taxonomy" id="241478"/>
    <lineage>
        <taxon>Eukaryota</taxon>
        <taxon>Metazoa</taxon>
        <taxon>Ecdysozoa</taxon>
        <taxon>Nematoda</taxon>
        <taxon>Enoplea</taxon>
        <taxon>Dorylaimia</taxon>
        <taxon>Dioctophymatida</taxon>
        <taxon>Dioctophymatoidea</taxon>
        <taxon>Soboliphymatidae</taxon>
        <taxon>Soboliphyme</taxon>
    </lineage>
</organism>
<evidence type="ECO:0000313" key="4">
    <source>
        <dbReference type="WBParaSite" id="SBAD_0000319201-mRNA-1"/>
    </source>
</evidence>
<proteinExistence type="predicted"/>
<name>A0A183IHF3_9BILA</name>
<protein>
    <submittedName>
        <fullName evidence="4">Secreted protein</fullName>
    </submittedName>
</protein>
<dbReference type="WBParaSite" id="SBAD_0000319201-mRNA-1">
    <property type="protein sequence ID" value="SBAD_0000319201-mRNA-1"/>
    <property type="gene ID" value="SBAD_0000319201"/>
</dbReference>
<dbReference type="Proteomes" id="UP000270296">
    <property type="component" value="Unassembled WGS sequence"/>
</dbReference>